<evidence type="ECO:0000256" key="3">
    <source>
        <dbReference type="ARBA" id="ARBA00022723"/>
    </source>
</evidence>
<evidence type="ECO:0000256" key="5">
    <source>
        <dbReference type="ARBA" id="ARBA00022801"/>
    </source>
</evidence>
<proteinExistence type="inferred from homology"/>
<accession>A0ABS3QD18</accession>
<evidence type="ECO:0000256" key="8">
    <source>
        <dbReference type="ARBA" id="ARBA00023157"/>
    </source>
</evidence>
<organism evidence="12 13">
    <name type="scientific">Hymenobacter negativus</name>
    <dbReference type="NCBI Taxonomy" id="2795026"/>
    <lineage>
        <taxon>Bacteria</taxon>
        <taxon>Pseudomonadati</taxon>
        <taxon>Bacteroidota</taxon>
        <taxon>Cytophagia</taxon>
        <taxon>Cytophagales</taxon>
        <taxon>Hymenobacteraceae</taxon>
        <taxon>Hymenobacter</taxon>
    </lineage>
</organism>
<keyword evidence="9" id="KW-0175">Coiled coil</keyword>
<evidence type="ECO:0000256" key="7">
    <source>
        <dbReference type="ARBA" id="ARBA00023049"/>
    </source>
</evidence>
<evidence type="ECO:0000256" key="4">
    <source>
        <dbReference type="ARBA" id="ARBA00022729"/>
    </source>
</evidence>
<sequence length="1291" mass="135830">MSFLFNLIRPWWYWLLGGVALFGVASAYAQSPPPPSGQNGGINCAFSRVQEAAFARQPGSKAAYQQFLNQAARLASQQRGTAGAAPDVTVPVVVHLVFSSVGGSPTGITDAQVVDALRILNLDFSKTNADTAAVIPAFVSRIANVGFQFRLAKLDPSGNCTTGITRTLSANGQAFSDELLKRESRWDPSRYLNIWVVDGIGTGLTGEDGYAYLPCTGGSLDGIVMLKTVFGTIGAASSNTNSHILTHEVGHYFGLNHTWGGTNTPGLASNCGLDDGIADTPNTTGTFACNLAFSPCTDSNNQPILANVQNYMDYPSCICMFTTGQRAVMRASLALGCRSTLTSTANLVATGTNDGFQPPVGGCPLVSIGVDQRQVCANQSGGPRYFSGFGNSDALNAAGAQVVWAFPGGVPASSTQRIGRVSYPTPGIYPVTLTITPVGSTPVTRTEPTWMQVGGPGTGLSGAVNESFENPAFPNNFGAADLRNWVSDTLRRAVAFRWQRTSGGGLVAAEGTACLLVPNVVANYSNYNYAYITSPALNLSGFNGQALQLVFRTARASNPMATSSGDDELTVQYGTDCEVFSNVMGMNYTSGDLQVAGQASQNGFVPTSASQWKTLTLPLNPAYIGASTWVRFAFKTKGGNPFYLDQVRINTTAALSTGQAALAHLAIGVYPNPLTAETAVHFTLPTPCGHSPYRPAGPRGRAGAHQRLHRRPPGHSLARRQCPGRGGVCGAPHSWRANIFDQGAAALTGGSRYSYCQSANRFFHSFLLRMQTHSFRWATALLLLLELPSLGRAQSVGIGTPTPDAQAALDIKASDKGLLIPRLSAAQRTAIAAPPQGLLVYQTDGTTSGGVGTGFWYYAGSPAAWVFLNPAGGAADNLGNHTATTTLNLQSNALVGTGASLGTTVGVGVRADGGLNLGQNATGNNVYLGYQAGQNNSTGALNYFSGYQSGANNTTGFNNHFEGYQSGLSNTTSNNNQFIGNESGYANTTGTFNYFNGYRSGYRNTTGSYNYFSGMLSGRNNTLGSNNQFSGYQSGFSNSTGNNNVFSGYQSGYVNSTGSENVFVGYQSGGDGVNRNGNTALGAYSGTYYNNITNSTALGYNTVLSTSNTVKLGNDDTRLLSCAVGLSMYSDARVKTDVRADVPGLAFVTRLRPVTYLFDAARLAALIQVPARPRRAEGPAADLTRHTGFLAQDVERVAQELGFDFDGLHRPAHARDPYALGYAQFVVPLVRAVQELNAEVETLKAQNTAMQVQNAALQTQAATDRVAAAAQSAGFAQRLQALEAAGAAASR</sequence>
<dbReference type="InterPro" id="IPR035986">
    <property type="entry name" value="PKD_dom_sf"/>
</dbReference>
<evidence type="ECO:0000256" key="2">
    <source>
        <dbReference type="ARBA" id="ARBA00022670"/>
    </source>
</evidence>
<evidence type="ECO:0000259" key="11">
    <source>
        <dbReference type="PROSITE" id="PS51688"/>
    </source>
</evidence>
<dbReference type="Gene3D" id="3.40.390.10">
    <property type="entry name" value="Collagenase (Catalytic Domain)"/>
    <property type="match status" value="1"/>
</dbReference>
<keyword evidence="3" id="KW-0479">Metal-binding</keyword>
<dbReference type="PROSITE" id="PS51688">
    <property type="entry name" value="ICA"/>
    <property type="match status" value="1"/>
</dbReference>
<feature type="compositionally biased region" description="Basic residues" evidence="10">
    <location>
        <begin position="702"/>
        <end position="713"/>
    </location>
</feature>
<keyword evidence="2" id="KW-0645">Protease</keyword>
<keyword evidence="4" id="KW-0732">Signal</keyword>
<feature type="region of interest" description="Disordered" evidence="10">
    <location>
        <begin position="696"/>
        <end position="720"/>
    </location>
</feature>
<dbReference type="InterPro" id="IPR008754">
    <property type="entry name" value="Peptidase_M43"/>
</dbReference>
<keyword evidence="8" id="KW-1015">Disulfide bond</keyword>
<keyword evidence="6" id="KW-0862">Zinc</keyword>
<evidence type="ECO:0000256" key="9">
    <source>
        <dbReference type="SAM" id="Coils"/>
    </source>
</evidence>
<dbReference type="PANTHER" id="PTHR47466">
    <property type="match status" value="1"/>
</dbReference>
<name>A0ABS3QD18_9BACT</name>
<evidence type="ECO:0000256" key="10">
    <source>
        <dbReference type="SAM" id="MobiDB-lite"/>
    </source>
</evidence>
<feature type="domain" description="Peptidase S74" evidence="11">
    <location>
        <begin position="1130"/>
        <end position="1247"/>
    </location>
</feature>
<dbReference type="PANTHER" id="PTHR47466:SF1">
    <property type="entry name" value="METALLOPROTEASE MEP1 (AFU_ORTHOLOGUE AFUA_1G07730)-RELATED"/>
    <property type="match status" value="1"/>
</dbReference>
<comment type="similarity">
    <text evidence="1">Belongs to the peptidase M43B family.</text>
</comment>
<keyword evidence="13" id="KW-1185">Reference proteome</keyword>
<evidence type="ECO:0000256" key="6">
    <source>
        <dbReference type="ARBA" id="ARBA00022833"/>
    </source>
</evidence>
<dbReference type="InterPro" id="IPR024079">
    <property type="entry name" value="MetalloPept_cat_dom_sf"/>
</dbReference>
<dbReference type="InterPro" id="IPR030392">
    <property type="entry name" value="S74_ICA"/>
</dbReference>
<keyword evidence="7" id="KW-0482">Metalloprotease</keyword>
<evidence type="ECO:0000256" key="1">
    <source>
        <dbReference type="ARBA" id="ARBA00008721"/>
    </source>
</evidence>
<dbReference type="Gene3D" id="2.60.120.260">
    <property type="entry name" value="Galactose-binding domain-like"/>
    <property type="match status" value="1"/>
</dbReference>
<evidence type="ECO:0000313" key="12">
    <source>
        <dbReference type="EMBL" id="MBO2009140.1"/>
    </source>
</evidence>
<reference evidence="12 13" key="1">
    <citation type="submission" date="2021-03" db="EMBL/GenBank/DDBJ databases">
        <authorList>
            <person name="Kim M.K."/>
        </authorList>
    </citation>
    <scope>NUCLEOTIDE SEQUENCE [LARGE SCALE GENOMIC DNA]</scope>
    <source>
        <strain evidence="12 13">BT442</strain>
    </source>
</reference>
<protein>
    <submittedName>
        <fullName evidence="12">Tail fiber domain-containing protein</fullName>
    </submittedName>
</protein>
<feature type="coiled-coil region" evidence="9">
    <location>
        <begin position="1233"/>
        <end position="1260"/>
    </location>
</feature>
<dbReference type="SUPFAM" id="SSF55486">
    <property type="entry name" value="Metalloproteases ('zincins'), catalytic domain"/>
    <property type="match status" value="1"/>
</dbReference>
<dbReference type="SUPFAM" id="SSF49299">
    <property type="entry name" value="PKD domain"/>
    <property type="match status" value="1"/>
</dbReference>
<dbReference type="Proteomes" id="UP000664369">
    <property type="component" value="Unassembled WGS sequence"/>
</dbReference>
<evidence type="ECO:0000313" key="13">
    <source>
        <dbReference type="Proteomes" id="UP000664369"/>
    </source>
</evidence>
<dbReference type="Pfam" id="PF13884">
    <property type="entry name" value="Peptidase_S74"/>
    <property type="match status" value="1"/>
</dbReference>
<gene>
    <name evidence="12" type="ORF">J4E00_08750</name>
</gene>
<dbReference type="EMBL" id="JAGETZ010000003">
    <property type="protein sequence ID" value="MBO2009140.1"/>
    <property type="molecule type" value="Genomic_DNA"/>
</dbReference>
<dbReference type="Pfam" id="PF05572">
    <property type="entry name" value="Peptidase_M43"/>
    <property type="match status" value="1"/>
</dbReference>
<comment type="caution">
    <text evidence="12">The sequence shown here is derived from an EMBL/GenBank/DDBJ whole genome shotgun (WGS) entry which is preliminary data.</text>
</comment>
<keyword evidence="5" id="KW-0378">Hydrolase</keyword>